<proteinExistence type="predicted"/>
<dbReference type="EMBL" id="QHKI01000045">
    <property type="protein sequence ID" value="RSM75952.1"/>
    <property type="molecule type" value="Genomic_DNA"/>
</dbReference>
<dbReference type="Gene3D" id="3.10.450.50">
    <property type="match status" value="1"/>
</dbReference>
<name>A0A428YYP8_KIBAR</name>
<dbReference type="InterPro" id="IPR032710">
    <property type="entry name" value="NTF2-like_dom_sf"/>
</dbReference>
<dbReference type="InterPro" id="IPR037401">
    <property type="entry name" value="SnoaL-like"/>
</dbReference>
<evidence type="ECO:0000313" key="3">
    <source>
        <dbReference type="Proteomes" id="UP000287547"/>
    </source>
</evidence>
<gene>
    <name evidence="2" type="ORF">DMH04_37235</name>
</gene>
<dbReference type="Proteomes" id="UP000287547">
    <property type="component" value="Unassembled WGS sequence"/>
</dbReference>
<evidence type="ECO:0000259" key="1">
    <source>
        <dbReference type="Pfam" id="PF12680"/>
    </source>
</evidence>
<comment type="caution">
    <text evidence="2">The sequence shown here is derived from an EMBL/GenBank/DDBJ whole genome shotgun (WGS) entry which is preliminary data.</text>
</comment>
<organism evidence="2 3">
    <name type="scientific">Kibdelosporangium aridum</name>
    <dbReference type="NCBI Taxonomy" id="2030"/>
    <lineage>
        <taxon>Bacteria</taxon>
        <taxon>Bacillati</taxon>
        <taxon>Actinomycetota</taxon>
        <taxon>Actinomycetes</taxon>
        <taxon>Pseudonocardiales</taxon>
        <taxon>Pseudonocardiaceae</taxon>
        <taxon>Kibdelosporangium</taxon>
    </lineage>
</organism>
<dbReference type="Pfam" id="PF12680">
    <property type="entry name" value="SnoaL_2"/>
    <property type="match status" value="1"/>
</dbReference>
<feature type="domain" description="SnoaL-like" evidence="1">
    <location>
        <begin position="14"/>
        <end position="114"/>
    </location>
</feature>
<evidence type="ECO:0000313" key="2">
    <source>
        <dbReference type="EMBL" id="RSM75952.1"/>
    </source>
</evidence>
<dbReference type="OrthoDB" id="4153705at2"/>
<sequence>MTMSFDKTVAAWAKIWNGDLSLIDSVIHPGFTSHAAPLAGGPATDSVGRDNLRMWVSGIHSMISELRFGIHVGPFVDDPFVVIRWHAEGTYEGRRIEFYGTDILKIADEVIAEYWANADSLWFAQQIGMTEIPALT</sequence>
<protein>
    <recommendedName>
        <fullName evidence="1">SnoaL-like domain-containing protein</fullName>
    </recommendedName>
</protein>
<dbReference type="AlphaFoldDB" id="A0A428YYP8"/>
<dbReference type="SUPFAM" id="SSF54427">
    <property type="entry name" value="NTF2-like"/>
    <property type="match status" value="1"/>
</dbReference>
<reference evidence="2 3" key="1">
    <citation type="submission" date="2018-05" db="EMBL/GenBank/DDBJ databases">
        <title>Evolution of GPA BGCs.</title>
        <authorList>
            <person name="Waglechner N."/>
            <person name="Wright G.D."/>
        </authorList>
    </citation>
    <scope>NUCLEOTIDE SEQUENCE [LARGE SCALE GENOMIC DNA]</scope>
    <source>
        <strain evidence="2 3">A82846</strain>
    </source>
</reference>
<accession>A0A428YYP8</accession>